<organism evidence="4 5">
    <name type="scientific">Jannaschia donghaensis</name>
    <dbReference type="NCBI Taxonomy" id="420998"/>
    <lineage>
        <taxon>Bacteria</taxon>
        <taxon>Pseudomonadati</taxon>
        <taxon>Pseudomonadota</taxon>
        <taxon>Alphaproteobacteria</taxon>
        <taxon>Rhodobacterales</taxon>
        <taxon>Roseobacteraceae</taxon>
        <taxon>Jannaschia</taxon>
    </lineage>
</organism>
<dbReference type="GO" id="GO:0006620">
    <property type="term" value="P:post-translational protein targeting to endoplasmic reticulum membrane"/>
    <property type="evidence" value="ECO:0007669"/>
    <property type="project" value="TreeGrafter"/>
</dbReference>
<evidence type="ECO:0000256" key="1">
    <source>
        <dbReference type="ARBA" id="ARBA00022737"/>
    </source>
</evidence>
<dbReference type="PANTHER" id="PTHR45831">
    <property type="entry name" value="LD24721P"/>
    <property type="match status" value="1"/>
</dbReference>
<protein>
    <submittedName>
        <fullName evidence="4">Putative PEP-CTERM system TPR-repeat lipoprotein</fullName>
    </submittedName>
</protein>
<keyword evidence="1" id="KW-0677">Repeat</keyword>
<dbReference type="Proteomes" id="UP000049222">
    <property type="component" value="Unassembled WGS sequence"/>
</dbReference>
<dbReference type="SMART" id="SM00028">
    <property type="entry name" value="TPR"/>
    <property type="match status" value="3"/>
</dbReference>
<reference evidence="4 5" key="1">
    <citation type="submission" date="2015-07" db="EMBL/GenBank/DDBJ databases">
        <authorList>
            <person name="Noorani M."/>
        </authorList>
    </citation>
    <scope>NUCLEOTIDE SEQUENCE [LARGE SCALE GENOMIC DNA]</scope>
    <source>
        <strain evidence="4 5">CECT 7802</strain>
    </source>
</reference>
<keyword evidence="5" id="KW-1185">Reference proteome</keyword>
<dbReference type="AlphaFoldDB" id="A0A0M6YJS2"/>
<dbReference type="GO" id="GO:0060090">
    <property type="term" value="F:molecular adaptor activity"/>
    <property type="evidence" value="ECO:0007669"/>
    <property type="project" value="TreeGrafter"/>
</dbReference>
<keyword evidence="2 3" id="KW-0802">TPR repeat</keyword>
<evidence type="ECO:0000256" key="3">
    <source>
        <dbReference type="PROSITE-ProRule" id="PRU00339"/>
    </source>
</evidence>
<sequence length="211" mass="22833">MLIAETADGVLDRMIDLRVTLKALMVIAACSYATFSMAQAVPDAQPEVLSEDPQVLLNRLGTLTGEADAGEAARLAAEIVERWTHSGSAALDLLLRRGQAAMEEGEYRQAIAHLTALTDHAPDFAEGWNQRATAFFLMEEYGAAIADIEQVLILEPRHFGALAGLGIMLQQLGDDVGALRAFKAAAQVYPAEENVNRAIEQLEQQTGERTL</sequence>
<dbReference type="PANTHER" id="PTHR45831:SF2">
    <property type="entry name" value="LD24721P"/>
    <property type="match status" value="1"/>
</dbReference>
<dbReference type="SUPFAM" id="SSF48452">
    <property type="entry name" value="TPR-like"/>
    <property type="match status" value="1"/>
</dbReference>
<dbReference type="STRING" id="420998.JDO7802_02218"/>
<feature type="repeat" description="TPR" evidence="3">
    <location>
        <begin position="125"/>
        <end position="158"/>
    </location>
</feature>
<evidence type="ECO:0000256" key="2">
    <source>
        <dbReference type="ARBA" id="ARBA00022803"/>
    </source>
</evidence>
<dbReference type="EMBL" id="CXSU01000012">
    <property type="protein sequence ID" value="CTQ50200.1"/>
    <property type="molecule type" value="Genomic_DNA"/>
</dbReference>
<dbReference type="GO" id="GO:0016020">
    <property type="term" value="C:membrane"/>
    <property type="evidence" value="ECO:0007669"/>
    <property type="project" value="TreeGrafter"/>
</dbReference>
<accession>A0A0M6YJS2</accession>
<dbReference type="InterPro" id="IPR047150">
    <property type="entry name" value="SGT"/>
</dbReference>
<proteinExistence type="predicted"/>
<evidence type="ECO:0000313" key="5">
    <source>
        <dbReference type="Proteomes" id="UP000049222"/>
    </source>
</evidence>
<dbReference type="InterPro" id="IPR011990">
    <property type="entry name" value="TPR-like_helical_dom_sf"/>
</dbReference>
<evidence type="ECO:0000313" key="4">
    <source>
        <dbReference type="EMBL" id="CTQ50200.1"/>
    </source>
</evidence>
<dbReference type="Gene3D" id="1.25.40.10">
    <property type="entry name" value="Tetratricopeptide repeat domain"/>
    <property type="match status" value="1"/>
</dbReference>
<dbReference type="InterPro" id="IPR019734">
    <property type="entry name" value="TPR_rpt"/>
</dbReference>
<dbReference type="Pfam" id="PF13432">
    <property type="entry name" value="TPR_16"/>
    <property type="match status" value="1"/>
</dbReference>
<dbReference type="GO" id="GO:0072380">
    <property type="term" value="C:TRC complex"/>
    <property type="evidence" value="ECO:0007669"/>
    <property type="project" value="TreeGrafter"/>
</dbReference>
<keyword evidence="4" id="KW-0449">Lipoprotein</keyword>
<gene>
    <name evidence="4" type="ORF">JDO7802_02218</name>
</gene>
<name>A0A0M6YJS2_9RHOB</name>
<dbReference type="PROSITE" id="PS50005">
    <property type="entry name" value="TPR"/>
    <property type="match status" value="1"/>
</dbReference>